<sequence length="149" mass="15957">MEPEHDTPHAPPTVALPVMVAAELQDALLTAMHDLHRLQGLLNHATDNLIARFGEADGALPDALVDADPALAMLRLALRDAVTELQFHDMATQLVTHTGKVLQACAMQLGEQVLGLDEGEQGADLDDLAPNRPNPVTQSEMQAGSIELF</sequence>
<comment type="caution">
    <text evidence="2">The sequence shown here is derived from an EMBL/GenBank/DDBJ whole genome shotgun (WGS) entry which is preliminary data.</text>
</comment>
<accession>A0ABP7QGL0</accession>
<evidence type="ECO:0000313" key="2">
    <source>
        <dbReference type="EMBL" id="GAA3982236.1"/>
    </source>
</evidence>
<protein>
    <recommendedName>
        <fullName evidence="4">Chemotaxis protein CheZ</fullName>
    </recommendedName>
</protein>
<proteinExistence type="predicted"/>
<feature type="region of interest" description="Disordered" evidence="1">
    <location>
        <begin position="121"/>
        <end position="149"/>
    </location>
</feature>
<evidence type="ECO:0000256" key="1">
    <source>
        <dbReference type="SAM" id="MobiDB-lite"/>
    </source>
</evidence>
<reference evidence="3" key="1">
    <citation type="journal article" date="2019" name="Int. J. Syst. Evol. Microbiol.">
        <title>The Global Catalogue of Microorganisms (GCM) 10K type strain sequencing project: providing services to taxonomists for standard genome sequencing and annotation.</title>
        <authorList>
            <consortium name="The Broad Institute Genomics Platform"/>
            <consortium name="The Broad Institute Genome Sequencing Center for Infectious Disease"/>
            <person name="Wu L."/>
            <person name="Ma J."/>
        </authorList>
    </citation>
    <scope>NUCLEOTIDE SEQUENCE [LARGE SCALE GENOMIC DNA]</scope>
    <source>
        <strain evidence="3">JCM 17561</strain>
    </source>
</reference>
<gene>
    <name evidence="2" type="ORF">GCM10022279_02260</name>
</gene>
<name>A0ABP7QGL0_9BURK</name>
<dbReference type="RefSeq" id="WP_103045961.1">
    <property type="nucleotide sequence ID" value="NZ_BAABBP010000002.1"/>
</dbReference>
<organism evidence="2 3">
    <name type="scientific">Comamonas faecalis</name>
    <dbReference type="NCBI Taxonomy" id="1387849"/>
    <lineage>
        <taxon>Bacteria</taxon>
        <taxon>Pseudomonadati</taxon>
        <taxon>Pseudomonadota</taxon>
        <taxon>Betaproteobacteria</taxon>
        <taxon>Burkholderiales</taxon>
        <taxon>Comamonadaceae</taxon>
        <taxon>Comamonas</taxon>
    </lineage>
</organism>
<evidence type="ECO:0008006" key="4">
    <source>
        <dbReference type="Google" id="ProtNLM"/>
    </source>
</evidence>
<dbReference type="Proteomes" id="UP001501627">
    <property type="component" value="Unassembled WGS sequence"/>
</dbReference>
<evidence type="ECO:0000313" key="3">
    <source>
        <dbReference type="Proteomes" id="UP001501627"/>
    </source>
</evidence>
<keyword evidence="3" id="KW-1185">Reference proteome</keyword>
<dbReference type="EMBL" id="BAABBP010000002">
    <property type="protein sequence ID" value="GAA3982236.1"/>
    <property type="molecule type" value="Genomic_DNA"/>
</dbReference>